<reference evidence="1 2" key="1">
    <citation type="journal article" date="2023" name="Science">
        <title>Complex scaffold remodeling in plant triterpene biosynthesis.</title>
        <authorList>
            <person name="De La Pena R."/>
            <person name="Hodgson H."/>
            <person name="Liu J.C."/>
            <person name="Stephenson M.J."/>
            <person name="Martin A.C."/>
            <person name="Owen C."/>
            <person name="Harkess A."/>
            <person name="Leebens-Mack J."/>
            <person name="Jimenez L.E."/>
            <person name="Osbourn A."/>
            <person name="Sattely E.S."/>
        </authorList>
    </citation>
    <scope>NUCLEOTIDE SEQUENCE [LARGE SCALE GENOMIC DNA]</scope>
    <source>
        <strain evidence="2">cv. JPN11</strain>
        <tissue evidence="1">Leaf</tissue>
    </source>
</reference>
<dbReference type="Proteomes" id="UP001164539">
    <property type="component" value="Chromosome 3"/>
</dbReference>
<name>A0ACC1YJW2_MELAZ</name>
<protein>
    <submittedName>
        <fullName evidence="1">E3 ubiquitin-protein ligase SDIR1</fullName>
    </submittedName>
</protein>
<comment type="caution">
    <text evidence="1">The sequence shown here is derived from an EMBL/GenBank/DDBJ whole genome shotgun (WGS) entry which is preliminary data.</text>
</comment>
<organism evidence="1 2">
    <name type="scientific">Melia azedarach</name>
    <name type="common">Chinaberry tree</name>
    <dbReference type="NCBI Taxonomy" id="155640"/>
    <lineage>
        <taxon>Eukaryota</taxon>
        <taxon>Viridiplantae</taxon>
        <taxon>Streptophyta</taxon>
        <taxon>Embryophyta</taxon>
        <taxon>Tracheophyta</taxon>
        <taxon>Spermatophyta</taxon>
        <taxon>Magnoliopsida</taxon>
        <taxon>eudicotyledons</taxon>
        <taxon>Gunneridae</taxon>
        <taxon>Pentapetalae</taxon>
        <taxon>rosids</taxon>
        <taxon>malvids</taxon>
        <taxon>Sapindales</taxon>
        <taxon>Meliaceae</taxon>
        <taxon>Melia</taxon>
    </lineage>
</organism>
<evidence type="ECO:0000313" key="1">
    <source>
        <dbReference type="EMBL" id="KAJ4722925.1"/>
    </source>
</evidence>
<dbReference type="EMBL" id="CM051396">
    <property type="protein sequence ID" value="KAJ4722925.1"/>
    <property type="molecule type" value="Genomic_DNA"/>
</dbReference>
<accession>A0ACC1YJW2</accession>
<gene>
    <name evidence="1" type="ORF">OWV82_006354</name>
</gene>
<sequence length="570" mass="64283">MAFPHGKMKDHSAKEMREGQIAANGNSSHWPAHFPKMSGNSSKGKEKMGECMDKVADSFVGHGKGVDLSGGSHHNNEEHMSASHHSVLSPRMNRQRRLVRNGCISPHNIEIRAKQLSECSQNCSKDVEQDHPADVVPNALCTEGIKDIIAEENNRCKSKGIMIRSCTLNEHDPKTIHLSSSSATNHGEISGNHHSSGDAFGWRSAHNHSKNVDHRLPDSTGLHSRRNDDIRCASELDQIREPRHVANIFTKRQKKHESTSKNHRENSGKVPDDSEVMFLGTSGESSRSRSSRIQIQQRQRILDVDELSPEMRCSDPQGADCSNNDDSEARARQLEADEMLARELQEQFYHESPAFGGPEIDENIAQMLQQEEDALSYSNQNYHMLHPRTSSNSHRQPQSRLMQNTSNRRVNRTRVHNSSGAMQLRSRLLNRYRAGPPRARNFQFPLDMDLDMRIDILEALEAAVGDLGDMETFRNISHLQRDFNENDYEMLLALDENNHQQGASSNQINSLPLSTVQTDNFEEACAICLDTPTIGESIRHLPCLHKFHKDCIDPWLNRRPSCPVCKSSIT</sequence>
<evidence type="ECO:0000313" key="2">
    <source>
        <dbReference type="Proteomes" id="UP001164539"/>
    </source>
</evidence>
<keyword evidence="2" id="KW-1185">Reference proteome</keyword>
<proteinExistence type="predicted"/>